<evidence type="ECO:0000256" key="8">
    <source>
        <dbReference type="PROSITE-ProRule" id="PRU00452"/>
    </source>
</evidence>
<protein>
    <submittedName>
        <fullName evidence="12">E3 SUMO-ligase PIAS2-like isoform X3</fullName>
    </submittedName>
</protein>
<dbReference type="OrthoDB" id="10263264at2759"/>
<feature type="compositionally biased region" description="Polar residues" evidence="9">
    <location>
        <begin position="767"/>
        <end position="795"/>
    </location>
</feature>
<dbReference type="GO" id="GO:0000785">
    <property type="term" value="C:chromatin"/>
    <property type="evidence" value="ECO:0007669"/>
    <property type="project" value="TreeGrafter"/>
</dbReference>
<dbReference type="GO" id="GO:0003712">
    <property type="term" value="F:transcription coregulator activity"/>
    <property type="evidence" value="ECO:0007669"/>
    <property type="project" value="TreeGrafter"/>
</dbReference>
<feature type="domain" description="SP-RING-type" evidence="10">
    <location>
        <begin position="287"/>
        <end position="368"/>
    </location>
</feature>
<gene>
    <name evidence="12" type="ORF">BpHYR1_032906</name>
</gene>
<keyword evidence="13" id="KW-1185">Reference proteome</keyword>
<feature type="region of interest" description="Disordered" evidence="9">
    <location>
        <begin position="385"/>
        <end position="419"/>
    </location>
</feature>
<evidence type="ECO:0000313" key="13">
    <source>
        <dbReference type="Proteomes" id="UP000276133"/>
    </source>
</evidence>
<keyword evidence="12" id="KW-0436">Ligase</keyword>
<dbReference type="Gene3D" id="3.30.40.10">
    <property type="entry name" value="Zinc/RING finger domain, C3HC4 (zinc finger)"/>
    <property type="match status" value="1"/>
</dbReference>
<feature type="region of interest" description="Disordered" evidence="9">
    <location>
        <begin position="1"/>
        <end position="52"/>
    </location>
</feature>
<dbReference type="AlphaFoldDB" id="A0A3M7T577"/>
<feature type="region of interest" description="Disordered" evidence="9">
    <location>
        <begin position="485"/>
        <end position="566"/>
    </location>
</feature>
<accession>A0A3M7T577</accession>
<dbReference type="Gene3D" id="2.60.120.780">
    <property type="entry name" value="PINIT domain"/>
    <property type="match status" value="1"/>
</dbReference>
<dbReference type="InterPro" id="IPR023321">
    <property type="entry name" value="PINIT"/>
</dbReference>
<dbReference type="PROSITE" id="PS51466">
    <property type="entry name" value="PINIT"/>
    <property type="match status" value="1"/>
</dbReference>
<evidence type="ECO:0000256" key="1">
    <source>
        <dbReference type="ARBA" id="ARBA00004718"/>
    </source>
</evidence>
<feature type="compositionally biased region" description="Polar residues" evidence="9">
    <location>
        <begin position="639"/>
        <end position="660"/>
    </location>
</feature>
<proteinExistence type="inferred from homology"/>
<dbReference type="CDD" id="cd16650">
    <property type="entry name" value="SP-RING_PIAS-like"/>
    <property type="match status" value="1"/>
</dbReference>
<evidence type="ECO:0000259" key="11">
    <source>
        <dbReference type="PROSITE" id="PS51466"/>
    </source>
</evidence>
<dbReference type="PANTHER" id="PTHR10782:SF94">
    <property type="entry name" value="SUPPRESSOR OF VARIEGATION 2-10, ISOFORM I"/>
    <property type="match status" value="1"/>
</dbReference>
<evidence type="ECO:0000256" key="2">
    <source>
        <dbReference type="ARBA" id="ARBA00005383"/>
    </source>
</evidence>
<dbReference type="Proteomes" id="UP000276133">
    <property type="component" value="Unassembled WGS sequence"/>
</dbReference>
<feature type="region of interest" description="Disordered" evidence="9">
    <location>
        <begin position="767"/>
        <end position="819"/>
    </location>
</feature>
<dbReference type="GO" id="GO:0008270">
    <property type="term" value="F:zinc ion binding"/>
    <property type="evidence" value="ECO:0007669"/>
    <property type="project" value="UniProtKB-KW"/>
</dbReference>
<dbReference type="UniPathway" id="UPA00886"/>
<keyword evidence="4" id="KW-0479">Metal-binding</keyword>
<feature type="compositionally biased region" description="Polar residues" evidence="9">
    <location>
        <begin position="667"/>
        <end position="677"/>
    </location>
</feature>
<comment type="similarity">
    <text evidence="2">Belongs to the PIAS family.</text>
</comment>
<feature type="compositionally biased region" description="Low complexity" evidence="9">
    <location>
        <begin position="505"/>
        <end position="528"/>
    </location>
</feature>
<name>A0A3M7T577_BRAPC</name>
<dbReference type="InterPro" id="IPR004181">
    <property type="entry name" value="Znf_MIZ"/>
</dbReference>
<sequence>MRRNAQGIPVPRPGQSARLRRPVKKRQKKRAVRPLHIHSETRPAKHPIQNKRNPQHQVLAAAASMGAYNPANGFMFPGPLLAGQAQFGGRPTGSNQTLIRVQFEKLAFYEYQAELNSPIRLLGANPNSRPLTHSFSFSLNTEQINEILNHRSLHAGKFEHAKQVHLRFGFYEQAAQRDTLPANLVVNVNQKPAQLPTPKPTSKPNADIVRPGRSIDVTHLIRLAPNMANKVDLNWTNVDANKTHCVGVYFFRKVTVKCLIDFLKANKTIDGELTKKMVRQKLQISDMDFEIETNYYKVSLQCPLMKFRIQIPSRAVSCKHIQCFDLESYLMMNEKKPTWLCPVCDQHTPFDSLFIDALFQDILKKCPDIEDVQFNADAEWSVVKPSETAGADKSGARREETKASPSKSTDSPTNNIDTSLVDICENDSMDVITSKQEKFEAPIAEPKKSNTKEVVIDLTLDSDDEDTPAASASVAASNLPLLKQSASMSHNQSNNESLTETEGALSPSVSIISLSSSESGSPRQSSQSDPNKTRTPTSAGKKPARNASHQQSPVSSDSSNGSHQGDTLMHASEIINTPPASINSESYNSRMAKDISSPKRTSSSTVEPKQTSSLSSVESILNTAKNASNYIQQQQQHQSKNAANRPSQPAHASQQRTSSSNRHHSLVGSSNKIQKPSSSRHDYLNKEKVHLINEQVRSSRSPNINEMEPSAIYRLKDTNISGNFLSSQMSRMDSEMGANFGHRKNMDNRGSYQGQSFFLNNKPMTNGINMNHGNPSRSNGANKLNHPNMNYNSGQRLPHHPYQIPPGQGSQQYHSHPYT</sequence>
<dbReference type="GO" id="GO:0006357">
    <property type="term" value="P:regulation of transcription by RNA polymerase II"/>
    <property type="evidence" value="ECO:0007669"/>
    <property type="project" value="TreeGrafter"/>
</dbReference>
<dbReference type="GO" id="GO:0016925">
    <property type="term" value="P:protein sumoylation"/>
    <property type="evidence" value="ECO:0007669"/>
    <property type="project" value="UniProtKB-UniPathway"/>
</dbReference>
<feature type="compositionally biased region" description="Polar residues" evidence="9">
    <location>
        <begin position="485"/>
        <end position="500"/>
    </location>
</feature>
<keyword evidence="5 8" id="KW-0863">Zinc-finger</keyword>
<keyword evidence="6" id="KW-0833">Ubl conjugation pathway</keyword>
<dbReference type="FunFam" id="2.60.120.780:FF:000001">
    <property type="entry name" value="E3 SUMO-protein ligase PIAS2 isoform X1"/>
    <property type="match status" value="1"/>
</dbReference>
<feature type="region of interest" description="Disordered" evidence="9">
    <location>
        <begin position="578"/>
        <end position="617"/>
    </location>
</feature>
<reference evidence="12 13" key="1">
    <citation type="journal article" date="2018" name="Sci. Rep.">
        <title>Genomic signatures of local adaptation to the degree of environmental predictability in rotifers.</title>
        <authorList>
            <person name="Franch-Gras L."/>
            <person name="Hahn C."/>
            <person name="Garcia-Roger E.M."/>
            <person name="Carmona M.J."/>
            <person name="Serra M."/>
            <person name="Gomez A."/>
        </authorList>
    </citation>
    <scope>NUCLEOTIDE SEQUENCE [LARGE SCALE GENOMIC DNA]</scope>
    <source>
        <strain evidence="12">HYR1</strain>
    </source>
</reference>
<keyword evidence="7" id="KW-0862">Zinc</keyword>
<dbReference type="GO" id="GO:0016874">
    <property type="term" value="F:ligase activity"/>
    <property type="evidence" value="ECO:0007669"/>
    <property type="project" value="UniProtKB-KW"/>
</dbReference>
<evidence type="ECO:0000313" key="12">
    <source>
        <dbReference type="EMBL" id="RNA43087.1"/>
    </source>
</evidence>
<dbReference type="Pfam" id="PF02891">
    <property type="entry name" value="zf-MIZ"/>
    <property type="match status" value="1"/>
</dbReference>
<feature type="compositionally biased region" description="Low complexity" evidence="9">
    <location>
        <begin position="548"/>
        <end position="562"/>
    </location>
</feature>
<dbReference type="Pfam" id="PF14324">
    <property type="entry name" value="PINIT"/>
    <property type="match status" value="1"/>
</dbReference>
<dbReference type="InterPro" id="IPR038654">
    <property type="entry name" value="PINIT_sf"/>
</dbReference>
<feature type="compositionally biased region" description="Polar residues" evidence="9">
    <location>
        <begin position="808"/>
        <end position="819"/>
    </location>
</feature>
<feature type="compositionally biased region" description="Basic residues" evidence="9">
    <location>
        <begin position="18"/>
        <end position="36"/>
    </location>
</feature>
<keyword evidence="3" id="KW-0808">Transferase</keyword>
<feature type="compositionally biased region" description="Polar residues" evidence="9">
    <location>
        <begin position="403"/>
        <end position="418"/>
    </location>
</feature>
<evidence type="ECO:0000256" key="3">
    <source>
        <dbReference type="ARBA" id="ARBA00022679"/>
    </source>
</evidence>
<evidence type="ECO:0000256" key="7">
    <source>
        <dbReference type="ARBA" id="ARBA00022833"/>
    </source>
</evidence>
<dbReference type="EMBL" id="REGN01000278">
    <property type="protein sequence ID" value="RNA43087.1"/>
    <property type="molecule type" value="Genomic_DNA"/>
</dbReference>
<evidence type="ECO:0000259" key="10">
    <source>
        <dbReference type="PROSITE" id="PS51044"/>
    </source>
</evidence>
<evidence type="ECO:0000256" key="6">
    <source>
        <dbReference type="ARBA" id="ARBA00022786"/>
    </source>
</evidence>
<comment type="pathway">
    <text evidence="1">Protein modification; protein sumoylation.</text>
</comment>
<organism evidence="12 13">
    <name type="scientific">Brachionus plicatilis</name>
    <name type="common">Marine rotifer</name>
    <name type="synonym">Brachionus muelleri</name>
    <dbReference type="NCBI Taxonomy" id="10195"/>
    <lineage>
        <taxon>Eukaryota</taxon>
        <taxon>Metazoa</taxon>
        <taxon>Spiralia</taxon>
        <taxon>Gnathifera</taxon>
        <taxon>Rotifera</taxon>
        <taxon>Eurotatoria</taxon>
        <taxon>Monogononta</taxon>
        <taxon>Pseudotrocha</taxon>
        <taxon>Ploima</taxon>
        <taxon>Brachionidae</taxon>
        <taxon>Brachionus</taxon>
    </lineage>
</organism>
<feature type="compositionally biased region" description="Polar residues" evidence="9">
    <location>
        <begin position="529"/>
        <end position="538"/>
    </location>
</feature>
<evidence type="ECO:0000256" key="4">
    <source>
        <dbReference type="ARBA" id="ARBA00022723"/>
    </source>
</evidence>
<evidence type="ECO:0000256" key="9">
    <source>
        <dbReference type="SAM" id="MobiDB-lite"/>
    </source>
</evidence>
<feature type="compositionally biased region" description="Polar residues" evidence="9">
    <location>
        <begin position="598"/>
        <end position="617"/>
    </location>
</feature>
<comment type="caution">
    <text evidence="12">The sequence shown here is derived from an EMBL/GenBank/DDBJ whole genome shotgun (WGS) entry which is preliminary data.</text>
</comment>
<feature type="compositionally biased region" description="Polar residues" evidence="9">
    <location>
        <begin position="578"/>
        <end position="589"/>
    </location>
</feature>
<feature type="domain" description="PINIT" evidence="11">
    <location>
        <begin position="84"/>
        <end position="254"/>
    </location>
</feature>
<dbReference type="STRING" id="10195.A0A3M7T577"/>
<dbReference type="GO" id="GO:0061665">
    <property type="term" value="F:SUMO ligase activity"/>
    <property type="evidence" value="ECO:0007669"/>
    <property type="project" value="TreeGrafter"/>
</dbReference>
<dbReference type="PROSITE" id="PS51044">
    <property type="entry name" value="ZF_SP_RING"/>
    <property type="match status" value="1"/>
</dbReference>
<dbReference type="InterPro" id="IPR013083">
    <property type="entry name" value="Znf_RING/FYVE/PHD"/>
</dbReference>
<feature type="region of interest" description="Disordered" evidence="9">
    <location>
        <begin position="631"/>
        <end position="679"/>
    </location>
</feature>
<dbReference type="PANTHER" id="PTHR10782">
    <property type="entry name" value="ZINC FINGER MIZ DOMAIN-CONTAINING PROTEIN"/>
    <property type="match status" value="1"/>
</dbReference>
<evidence type="ECO:0000256" key="5">
    <source>
        <dbReference type="ARBA" id="ARBA00022771"/>
    </source>
</evidence>